<dbReference type="PANTHER" id="PTHR31451">
    <property type="match status" value="1"/>
</dbReference>
<comment type="subcellular location">
    <subcellularLocation>
        <location evidence="2">Secreted</location>
    </subcellularLocation>
</comment>
<dbReference type="GO" id="GO:0005576">
    <property type="term" value="C:extracellular region"/>
    <property type="evidence" value="ECO:0007669"/>
    <property type="project" value="UniProtKB-SubCell"/>
</dbReference>
<evidence type="ECO:0000256" key="3">
    <source>
        <dbReference type="ARBA" id="ARBA00012706"/>
    </source>
</evidence>
<dbReference type="PROSITE" id="PS50093">
    <property type="entry name" value="PKD"/>
    <property type="match status" value="1"/>
</dbReference>
<dbReference type="InterPro" id="IPR006311">
    <property type="entry name" value="TAT_signal"/>
</dbReference>
<dbReference type="SUPFAM" id="SSF49899">
    <property type="entry name" value="Concanavalin A-like lectins/glucanases"/>
    <property type="match status" value="1"/>
</dbReference>
<dbReference type="InterPro" id="IPR002048">
    <property type="entry name" value="EF_hand_dom"/>
</dbReference>
<dbReference type="InterPro" id="IPR018247">
    <property type="entry name" value="EF_Hand_1_Ca_BS"/>
</dbReference>
<dbReference type="CDD" id="cd00146">
    <property type="entry name" value="PKD"/>
    <property type="match status" value="1"/>
</dbReference>
<feature type="domain" description="EF-hand" evidence="9">
    <location>
        <begin position="723"/>
        <end position="755"/>
    </location>
</feature>
<dbReference type="GO" id="GO:0005509">
    <property type="term" value="F:calcium ion binding"/>
    <property type="evidence" value="ECO:0007669"/>
    <property type="project" value="InterPro"/>
</dbReference>
<dbReference type="EMBL" id="CP028858">
    <property type="protein sequence ID" value="AWB27450.1"/>
    <property type="molecule type" value="Genomic_DNA"/>
</dbReference>
<dbReference type="AlphaFoldDB" id="A0A2R4X0X3"/>
<accession>A0A2R4X0X3</accession>
<evidence type="ECO:0000256" key="7">
    <source>
        <dbReference type="ARBA" id="ARBA00023295"/>
    </source>
</evidence>
<sequence length="755" mass="82331">MTRHTDHSEPRSTTTRRRFLAAAGASAVGGLVGLPATAAPGGEFVGTEGTSFTLGGDPLYLNGSNNFWITNRCAERQRVDDVFQLYEEMGLNLVRTWTFCEGHTDCHCMQPEPGVHDESALKHLDYIVARAREHGLRLVLTFADFWPHSGGFDQYVEWVTGNSGKGYRAAFYVNEEIRELYRNHVETILTRTNSITGVEYREDPTIAMWELANEPRLEPKWADQLSIDDRVGAFEGWMDDMSAYVKDLDPNHLISSGVEGFFTRPDGENFLYSDWTAQDFESVHQIDGIDVCSFHMYPHHWPGLDLEPNAGAETVATGVEWIRDHVQAVEETVGKPLYLGEFNVNADSQSVSMRQDRLEAWYDELDAGDAGAATAWQLVLESTSDHDGFQIYRNQSGPILEAYADRVRAKSGDGSTPIADLSGPEDLLVGESGAFGASYSFDPDGSISDYDWSFGDGTSGSESAPVHRYSAPGTYDVDLTVSDETGNEATDSTSVTVEDVPEDTMIVEGAGKTVSDTTFEAHLATVPVSGDFTREAHLDWMDATAGDAQAGLIVVDDPADWSSLGAVTLTPDDGAEQTRAYSGTVWRERAEDDSTPPMDLRLERAGGTIHCSVSPDGESWTEIESGEIDMSEDAFVGVYVSSNSPETLCTARFDDVSWLDGFESRDMGDVAVAGAATMGGGSDPEGPTWPINATDPDGDGVYEDLSGNGVVDFPDVNRLFQNTDTADVQDNADFYDVDGDGDVDMQDVLALFEMV</sequence>
<dbReference type="SUPFAM" id="SSF49299">
    <property type="entry name" value="PKD domain"/>
    <property type="match status" value="1"/>
</dbReference>
<dbReference type="InterPro" id="IPR013320">
    <property type="entry name" value="ConA-like_dom_sf"/>
</dbReference>
<dbReference type="PROSITE" id="PS51318">
    <property type="entry name" value="TAT"/>
    <property type="match status" value="1"/>
</dbReference>
<dbReference type="InterPro" id="IPR000601">
    <property type="entry name" value="PKD_dom"/>
</dbReference>
<comment type="catalytic activity">
    <reaction evidence="1">
        <text>Random hydrolysis of (1-&gt;4)-beta-D-mannosidic linkages in mannans, galactomannans and glucomannans.</text>
        <dbReference type="EC" id="3.2.1.78"/>
    </reaction>
</comment>
<name>A0A2R4X0X3_9EURY</name>
<dbReference type="SUPFAM" id="SSF51445">
    <property type="entry name" value="(Trans)glycosidases"/>
    <property type="match status" value="1"/>
</dbReference>
<keyword evidence="4" id="KW-0964">Secreted</keyword>
<dbReference type="GeneID" id="36512219"/>
<dbReference type="EC" id="3.2.1.78" evidence="3"/>
<feature type="domain" description="PKD" evidence="8">
    <location>
        <begin position="416"/>
        <end position="498"/>
    </location>
</feature>
<dbReference type="InterPro" id="IPR009784">
    <property type="entry name" value="DUF1349"/>
</dbReference>
<evidence type="ECO:0000259" key="9">
    <source>
        <dbReference type="PROSITE" id="PS50222"/>
    </source>
</evidence>
<dbReference type="InterPro" id="IPR013783">
    <property type="entry name" value="Ig-like_fold"/>
</dbReference>
<evidence type="ECO:0000256" key="1">
    <source>
        <dbReference type="ARBA" id="ARBA00001678"/>
    </source>
</evidence>
<organism evidence="10 11">
    <name type="scientific">Halococcoides cellulosivorans</name>
    <dbReference type="NCBI Taxonomy" id="1679096"/>
    <lineage>
        <taxon>Archaea</taxon>
        <taxon>Methanobacteriati</taxon>
        <taxon>Methanobacteriota</taxon>
        <taxon>Stenosarchaea group</taxon>
        <taxon>Halobacteria</taxon>
        <taxon>Halobacteriales</taxon>
        <taxon>Haloarculaceae</taxon>
        <taxon>Halococcoides</taxon>
    </lineage>
</organism>
<dbReference type="Gene3D" id="2.60.40.10">
    <property type="entry name" value="Immunoglobulins"/>
    <property type="match status" value="1"/>
</dbReference>
<reference evidence="10 11" key="1">
    <citation type="submission" date="2018-04" db="EMBL/GenBank/DDBJ databases">
        <title>Halococcoides cellulosivorans gen. nov., sp. nov., an extremely halophilic cellulose-utilizing haloarchaeon from hypersaline lakes.</title>
        <authorList>
            <person name="Sorokin D.Y."/>
            <person name="Toshchakov S.V."/>
            <person name="Samarov N.I."/>
            <person name="Korzhenkov A."/>
            <person name="Kublanov I.V."/>
        </authorList>
    </citation>
    <scope>NUCLEOTIDE SEQUENCE [LARGE SCALE GENOMIC DNA]</scope>
    <source>
        <strain evidence="10 11">HArcel1</strain>
    </source>
</reference>
<dbReference type="SMART" id="SM00089">
    <property type="entry name" value="PKD"/>
    <property type="match status" value="1"/>
</dbReference>
<dbReference type="Pfam" id="PF26410">
    <property type="entry name" value="GH5_mannosidase"/>
    <property type="match status" value="1"/>
</dbReference>
<dbReference type="PANTHER" id="PTHR31451:SF39">
    <property type="entry name" value="MANNAN ENDO-1,4-BETA-MANNOSIDASE 1"/>
    <property type="match status" value="1"/>
</dbReference>
<proteinExistence type="predicted"/>
<dbReference type="InterPro" id="IPR045053">
    <property type="entry name" value="MAN-like"/>
</dbReference>
<dbReference type="Pfam" id="PF18911">
    <property type="entry name" value="PKD_4"/>
    <property type="match status" value="1"/>
</dbReference>
<dbReference type="Pfam" id="PF07081">
    <property type="entry name" value="DUF1349"/>
    <property type="match status" value="1"/>
</dbReference>
<keyword evidence="7" id="KW-0326">Glycosidase</keyword>
<evidence type="ECO:0000256" key="6">
    <source>
        <dbReference type="ARBA" id="ARBA00022801"/>
    </source>
</evidence>
<dbReference type="RefSeq" id="WP_108381819.1">
    <property type="nucleotide sequence ID" value="NZ_CP028858.1"/>
</dbReference>
<evidence type="ECO:0000259" key="8">
    <source>
        <dbReference type="PROSITE" id="PS50093"/>
    </source>
</evidence>
<protein>
    <recommendedName>
        <fullName evidence="3">mannan endo-1,4-beta-mannosidase</fullName>
        <ecNumber evidence="3">3.2.1.78</ecNumber>
    </recommendedName>
</protein>
<keyword evidence="11" id="KW-1185">Reference proteome</keyword>
<keyword evidence="6" id="KW-0378">Hydrolase</keyword>
<gene>
    <name evidence="10" type="ORF">HARCEL1_06890</name>
</gene>
<dbReference type="PROSITE" id="PS50222">
    <property type="entry name" value="EF_HAND_2"/>
    <property type="match status" value="1"/>
</dbReference>
<dbReference type="InterPro" id="IPR022409">
    <property type="entry name" value="PKD/Chitinase_dom"/>
</dbReference>
<evidence type="ECO:0000313" key="10">
    <source>
        <dbReference type="EMBL" id="AWB27450.1"/>
    </source>
</evidence>
<dbReference type="InterPro" id="IPR035986">
    <property type="entry name" value="PKD_dom_sf"/>
</dbReference>
<keyword evidence="5" id="KW-0732">Signal</keyword>
<evidence type="ECO:0000256" key="5">
    <source>
        <dbReference type="ARBA" id="ARBA00022729"/>
    </source>
</evidence>
<dbReference type="GO" id="GO:0000272">
    <property type="term" value="P:polysaccharide catabolic process"/>
    <property type="evidence" value="ECO:0007669"/>
    <property type="project" value="InterPro"/>
</dbReference>
<evidence type="ECO:0000256" key="4">
    <source>
        <dbReference type="ARBA" id="ARBA00022525"/>
    </source>
</evidence>
<evidence type="ECO:0000256" key="2">
    <source>
        <dbReference type="ARBA" id="ARBA00004613"/>
    </source>
</evidence>
<dbReference type="Gene3D" id="3.20.20.80">
    <property type="entry name" value="Glycosidases"/>
    <property type="match status" value="1"/>
</dbReference>
<dbReference type="Proteomes" id="UP000244727">
    <property type="component" value="Chromosome"/>
</dbReference>
<dbReference type="InterPro" id="IPR001547">
    <property type="entry name" value="Glyco_hydro_5"/>
</dbReference>
<dbReference type="GO" id="GO:0016985">
    <property type="term" value="F:mannan endo-1,4-beta-mannosidase activity"/>
    <property type="evidence" value="ECO:0007669"/>
    <property type="project" value="TreeGrafter"/>
</dbReference>
<dbReference type="KEGG" id="harc:HARCEL1_06890"/>
<dbReference type="PROSITE" id="PS00018">
    <property type="entry name" value="EF_HAND_1"/>
    <property type="match status" value="1"/>
</dbReference>
<evidence type="ECO:0000313" key="11">
    <source>
        <dbReference type="Proteomes" id="UP000244727"/>
    </source>
</evidence>
<dbReference type="InterPro" id="IPR017853">
    <property type="entry name" value="GH"/>
</dbReference>